<proteinExistence type="predicted"/>
<evidence type="ECO:0000313" key="3">
    <source>
        <dbReference type="EMBL" id="GLB30407.1"/>
    </source>
</evidence>
<evidence type="ECO:0000313" key="5">
    <source>
        <dbReference type="Proteomes" id="UP000260680"/>
    </source>
</evidence>
<organism evidence="4 5">
    <name type="scientific">Lacrimispora amygdalina</name>
    <dbReference type="NCBI Taxonomy" id="253257"/>
    <lineage>
        <taxon>Bacteria</taxon>
        <taxon>Bacillati</taxon>
        <taxon>Bacillota</taxon>
        <taxon>Clostridia</taxon>
        <taxon>Lachnospirales</taxon>
        <taxon>Lachnospiraceae</taxon>
        <taxon>Lacrimispora</taxon>
    </lineage>
</organism>
<dbReference type="InterPro" id="IPR025588">
    <property type="entry name" value="YcxB-like_C"/>
</dbReference>
<keyword evidence="1" id="KW-0472">Membrane</keyword>
<gene>
    <name evidence="4" type="ORF">DS742_16965</name>
    <name evidence="3" type="ORF">LAD12857_23300</name>
</gene>
<sequence>MLLEFTYTKEEYADGWRNYLFLTKVFNNFDLVILVCSLLIPIYLFYQYGFSEVYVILAFVIYFINITVITVIIIRPYIIYKEYEQLRHPYKLLFEDDKITFDAHAVHSTMTWDIYKHYRENKNYFYLIQKKRSYTLIPKRVFTSEEEICAFRQLLTSHLTTP</sequence>
<feature type="domain" description="YcxB-like C-terminal" evidence="2">
    <location>
        <begin position="94"/>
        <end position="155"/>
    </location>
</feature>
<dbReference type="Proteomes" id="UP001419084">
    <property type="component" value="Unassembled WGS sequence"/>
</dbReference>
<protein>
    <submittedName>
        <fullName evidence="4">YcxB family protein</fullName>
    </submittedName>
</protein>
<dbReference type="Pfam" id="PF14317">
    <property type="entry name" value="YcxB"/>
    <property type="match status" value="1"/>
</dbReference>
<evidence type="ECO:0000259" key="2">
    <source>
        <dbReference type="Pfam" id="PF14317"/>
    </source>
</evidence>
<keyword evidence="6" id="KW-1185">Reference proteome</keyword>
<dbReference type="Proteomes" id="UP000260680">
    <property type="component" value="Unassembled WGS sequence"/>
</dbReference>
<dbReference type="EMBL" id="QOHO01000053">
    <property type="protein sequence ID" value="RFZ77779.1"/>
    <property type="molecule type" value="Genomic_DNA"/>
</dbReference>
<reference evidence="4 5" key="1">
    <citation type="submission" date="2018-07" db="EMBL/GenBank/DDBJ databases">
        <title>New species, Clostridium PI-S10-A1B.</title>
        <authorList>
            <person name="Krishna G."/>
            <person name="Summeta K."/>
            <person name="Shikha S."/>
            <person name="Prabhu P.B."/>
            <person name="Suresh K."/>
        </authorList>
    </citation>
    <scope>NUCLEOTIDE SEQUENCE [LARGE SCALE GENOMIC DNA]</scope>
    <source>
        <strain evidence="4 5">PI-S10-A1B</strain>
    </source>
</reference>
<dbReference type="EMBL" id="BRPJ01000037">
    <property type="protein sequence ID" value="GLB30407.1"/>
    <property type="molecule type" value="Genomic_DNA"/>
</dbReference>
<name>A0A3E2N9T9_9FIRM</name>
<dbReference type="OrthoDB" id="1860231at2"/>
<comment type="caution">
    <text evidence="4">The sequence shown here is derived from an EMBL/GenBank/DDBJ whole genome shotgun (WGS) entry which is preliminary data.</text>
</comment>
<keyword evidence="1" id="KW-1133">Transmembrane helix</keyword>
<dbReference type="AlphaFoldDB" id="A0A3E2N9T9"/>
<feature type="transmembrane region" description="Helical" evidence="1">
    <location>
        <begin position="25"/>
        <end position="48"/>
    </location>
</feature>
<accession>A0A3E2N9T9</accession>
<reference evidence="3 6" key="2">
    <citation type="journal article" date="2024" name="Int. J. Syst. Evol. Microbiol.">
        <title>Lacrimispora brassicae sp. nov. isolated from fermented cabbage, and proposal of Clostridium indicum Gundawar et al. 2019 and Clostridium methoxybenzovorans Mechichi et al. 1999 as heterotypic synonyms of Lacrimispora amygdalina (Parshina et al. 2003) Haas and Blanchard 2020 and Lacrimispora indolis (McClung and McCoy 1957) Haas and Blanchard 2020, respectively.</title>
        <authorList>
            <person name="Kobayashi H."/>
            <person name="Tanizawa Y."/>
            <person name="Sakamoto M."/>
            <person name="Ohkuma M."/>
            <person name="Tohno M."/>
        </authorList>
    </citation>
    <scope>NUCLEOTIDE SEQUENCE [LARGE SCALE GENOMIC DNA]</scope>
    <source>
        <strain evidence="3 6">DSM 12857</strain>
    </source>
</reference>
<feature type="transmembrane region" description="Helical" evidence="1">
    <location>
        <begin position="54"/>
        <end position="78"/>
    </location>
</feature>
<keyword evidence="1" id="KW-0812">Transmembrane</keyword>
<evidence type="ECO:0000313" key="6">
    <source>
        <dbReference type="Proteomes" id="UP001419084"/>
    </source>
</evidence>
<evidence type="ECO:0000256" key="1">
    <source>
        <dbReference type="SAM" id="Phobius"/>
    </source>
</evidence>
<evidence type="ECO:0000313" key="4">
    <source>
        <dbReference type="EMBL" id="RFZ77779.1"/>
    </source>
</evidence>
<dbReference type="RefSeq" id="WP_117418169.1">
    <property type="nucleotide sequence ID" value="NZ_BRPJ01000037.1"/>
</dbReference>